<evidence type="ECO:0000313" key="5">
    <source>
        <dbReference type="Proteomes" id="UP000310458"/>
    </source>
</evidence>
<dbReference type="Pfam" id="PF00583">
    <property type="entry name" value="Acetyltransf_1"/>
    <property type="match status" value="1"/>
</dbReference>
<comment type="caution">
    <text evidence="4">The sequence shown here is derived from an EMBL/GenBank/DDBJ whole genome shotgun (WGS) entry which is preliminary data.</text>
</comment>
<sequence>MNWSRTRFTLDDVDASPEISHYFTNFPSGADFGLADDEGGVVKAVAWLVHFSADDPGYGFVDPETPELSMTTFAAWRGLGIGSSLLSELISQARSRGVPAISLSVEDGNDARRQYERAGFSRVGRNASSDTMLLDLR</sequence>
<accession>A0A5R9BAA0</accession>
<evidence type="ECO:0000256" key="1">
    <source>
        <dbReference type="ARBA" id="ARBA00022679"/>
    </source>
</evidence>
<dbReference type="InterPro" id="IPR050832">
    <property type="entry name" value="Bact_Acetyltransf"/>
</dbReference>
<keyword evidence="2" id="KW-0012">Acyltransferase</keyword>
<dbReference type="EMBL" id="VAVZ01000031">
    <property type="protein sequence ID" value="TLP94892.1"/>
    <property type="molecule type" value="Genomic_DNA"/>
</dbReference>
<evidence type="ECO:0000259" key="3">
    <source>
        <dbReference type="PROSITE" id="PS51186"/>
    </source>
</evidence>
<dbReference type="OrthoDB" id="9790865at2"/>
<dbReference type="SUPFAM" id="SSF55729">
    <property type="entry name" value="Acyl-CoA N-acyltransferases (Nat)"/>
    <property type="match status" value="1"/>
</dbReference>
<dbReference type="PANTHER" id="PTHR43877">
    <property type="entry name" value="AMINOALKYLPHOSPHONATE N-ACETYLTRANSFERASE-RELATED-RELATED"/>
    <property type="match status" value="1"/>
</dbReference>
<keyword evidence="1 4" id="KW-0808">Transferase</keyword>
<dbReference type="PROSITE" id="PS51186">
    <property type="entry name" value="GNAT"/>
    <property type="match status" value="1"/>
</dbReference>
<proteinExistence type="predicted"/>
<feature type="domain" description="N-acetyltransferase" evidence="3">
    <location>
        <begin position="1"/>
        <end position="137"/>
    </location>
</feature>
<dbReference type="AlphaFoldDB" id="A0A5R9BAA0"/>
<dbReference type="CDD" id="cd04301">
    <property type="entry name" value="NAT_SF"/>
    <property type="match status" value="1"/>
</dbReference>
<dbReference type="InterPro" id="IPR016181">
    <property type="entry name" value="Acyl_CoA_acyltransferase"/>
</dbReference>
<protein>
    <submittedName>
        <fullName evidence="4">GNAT family N-acetyltransferase</fullName>
    </submittedName>
</protein>
<evidence type="ECO:0000313" key="4">
    <source>
        <dbReference type="EMBL" id="TLP94892.1"/>
    </source>
</evidence>
<evidence type="ECO:0000256" key="2">
    <source>
        <dbReference type="ARBA" id="ARBA00023315"/>
    </source>
</evidence>
<gene>
    <name evidence="4" type="ORF">FEF26_11145</name>
</gene>
<organism evidence="4 5">
    <name type="scientific">Nesterenkonia salmonea</name>
    <dbReference type="NCBI Taxonomy" id="1804987"/>
    <lineage>
        <taxon>Bacteria</taxon>
        <taxon>Bacillati</taxon>
        <taxon>Actinomycetota</taxon>
        <taxon>Actinomycetes</taxon>
        <taxon>Micrococcales</taxon>
        <taxon>Micrococcaceae</taxon>
        <taxon>Nesterenkonia</taxon>
    </lineage>
</organism>
<reference evidence="4 5" key="1">
    <citation type="submission" date="2019-05" db="EMBL/GenBank/DDBJ databases">
        <title>Nesterenkonia sp. GY074 isolated from the Southern Atlantic Ocean.</title>
        <authorList>
            <person name="Zhang G."/>
        </authorList>
    </citation>
    <scope>NUCLEOTIDE SEQUENCE [LARGE SCALE GENOMIC DNA]</scope>
    <source>
        <strain evidence="4 5">GY074</strain>
    </source>
</reference>
<dbReference type="InterPro" id="IPR000182">
    <property type="entry name" value="GNAT_dom"/>
</dbReference>
<dbReference type="GO" id="GO:0016747">
    <property type="term" value="F:acyltransferase activity, transferring groups other than amino-acyl groups"/>
    <property type="evidence" value="ECO:0007669"/>
    <property type="project" value="InterPro"/>
</dbReference>
<name>A0A5R9BAA0_9MICC</name>
<dbReference type="Gene3D" id="3.40.630.30">
    <property type="match status" value="1"/>
</dbReference>
<dbReference type="Proteomes" id="UP000310458">
    <property type="component" value="Unassembled WGS sequence"/>
</dbReference>
<keyword evidence="5" id="KW-1185">Reference proteome</keyword>